<dbReference type="EC" id="2.8.2.-" evidence="3"/>
<reference evidence="5" key="1">
    <citation type="submission" date="2023-07" db="EMBL/GenBank/DDBJ databases">
        <authorList>
            <person name="Stuckert A."/>
        </authorList>
    </citation>
    <scope>NUCLEOTIDE SEQUENCE</scope>
</reference>
<feature type="domain" description="Sulfotransferase" evidence="4">
    <location>
        <begin position="224"/>
        <end position="313"/>
    </location>
</feature>
<dbReference type="Gene3D" id="3.40.50.300">
    <property type="entry name" value="P-loop containing nucleotide triphosphate hydrolases"/>
    <property type="match status" value="1"/>
</dbReference>
<feature type="domain" description="Sulfotransferase" evidence="4">
    <location>
        <begin position="37"/>
        <end position="195"/>
    </location>
</feature>
<evidence type="ECO:0000313" key="6">
    <source>
        <dbReference type="Proteomes" id="UP001176940"/>
    </source>
</evidence>
<feature type="non-terminal residue" evidence="5">
    <location>
        <position position="1"/>
    </location>
</feature>
<dbReference type="Proteomes" id="UP001176940">
    <property type="component" value="Unassembled WGS sequence"/>
</dbReference>
<evidence type="ECO:0000256" key="2">
    <source>
        <dbReference type="ARBA" id="ARBA00022679"/>
    </source>
</evidence>
<dbReference type="Pfam" id="PF00685">
    <property type="entry name" value="Sulfotransfer_1"/>
    <property type="match status" value="2"/>
</dbReference>
<protein>
    <recommendedName>
        <fullName evidence="3">Sulfotransferase</fullName>
        <ecNumber evidence="3">2.8.2.-</ecNumber>
    </recommendedName>
</protein>
<accession>A0ABN9M3S7</accession>
<name>A0ABN9M3S7_9NEOB</name>
<organism evidence="5 6">
    <name type="scientific">Ranitomeya imitator</name>
    <name type="common">mimic poison frog</name>
    <dbReference type="NCBI Taxonomy" id="111125"/>
    <lineage>
        <taxon>Eukaryota</taxon>
        <taxon>Metazoa</taxon>
        <taxon>Chordata</taxon>
        <taxon>Craniata</taxon>
        <taxon>Vertebrata</taxon>
        <taxon>Euteleostomi</taxon>
        <taxon>Amphibia</taxon>
        <taxon>Batrachia</taxon>
        <taxon>Anura</taxon>
        <taxon>Neobatrachia</taxon>
        <taxon>Hyloidea</taxon>
        <taxon>Dendrobatidae</taxon>
        <taxon>Dendrobatinae</taxon>
        <taxon>Ranitomeya</taxon>
    </lineage>
</organism>
<evidence type="ECO:0000259" key="4">
    <source>
        <dbReference type="Pfam" id="PF00685"/>
    </source>
</evidence>
<evidence type="ECO:0000256" key="3">
    <source>
        <dbReference type="RuleBase" id="RU361155"/>
    </source>
</evidence>
<comment type="similarity">
    <text evidence="1 3">Belongs to the sulfotransferase 1 family.</text>
</comment>
<dbReference type="SUPFAM" id="SSF52540">
    <property type="entry name" value="P-loop containing nucleoside triphosphate hydrolases"/>
    <property type="match status" value="1"/>
</dbReference>
<evidence type="ECO:0000256" key="1">
    <source>
        <dbReference type="ARBA" id="ARBA00005771"/>
    </source>
</evidence>
<proteinExistence type="inferred from homology"/>
<dbReference type="EMBL" id="CAUEEQ010042370">
    <property type="protein sequence ID" value="CAJ0956685.1"/>
    <property type="molecule type" value="Genomic_DNA"/>
</dbReference>
<keyword evidence="6" id="KW-1185">Reference proteome</keyword>
<comment type="caution">
    <text evidence="5">The sequence shown here is derived from an EMBL/GenBank/DDBJ whole genome shotgun (WGS) entry which is preliminary data.</text>
</comment>
<sequence length="321" mass="37482">VADMVDRPPIKVVSGMPTLASFAENWENVQCFQARDGDLLIATYPKSGTTWISEILDQMLHNGDVTKTQRGAIYERVPFLEYAVPNMPTGTEILKAMESPRIIKTHLPVHLLPRSFWEKKCKIIYMARNPKDVLVSYYHFHRMAAVHPDPGTFEEYLHTFIEGKVACGPWSDHVKGWWKNRHQKDILYLFYEDMLDVRDIDWRIANVVPIFKKGSKSEPGNYRPDQDREIRKVMKFIGKDLPEDVLEKINQRTTFKAMKDNPMANYSSIPSFVMDHNISPFMRKGICGDWKNHLTVAQNELFDEYYKREMADTDLTFHFED</sequence>
<dbReference type="PANTHER" id="PTHR11783">
    <property type="entry name" value="SULFOTRANSFERASE SULT"/>
    <property type="match status" value="1"/>
</dbReference>
<evidence type="ECO:0000313" key="5">
    <source>
        <dbReference type="EMBL" id="CAJ0956685.1"/>
    </source>
</evidence>
<keyword evidence="2 3" id="KW-0808">Transferase</keyword>
<gene>
    <name evidence="5" type="ORF">RIMI_LOCUS15633076</name>
</gene>
<dbReference type="InterPro" id="IPR000863">
    <property type="entry name" value="Sulfotransferase_dom"/>
</dbReference>
<dbReference type="InterPro" id="IPR027417">
    <property type="entry name" value="P-loop_NTPase"/>
</dbReference>